<organism evidence="2 3">
    <name type="scientific">Roseibium hamelinense</name>
    <dbReference type="NCBI Taxonomy" id="150831"/>
    <lineage>
        <taxon>Bacteria</taxon>
        <taxon>Pseudomonadati</taxon>
        <taxon>Pseudomonadota</taxon>
        <taxon>Alphaproteobacteria</taxon>
        <taxon>Hyphomicrobiales</taxon>
        <taxon>Stappiaceae</taxon>
        <taxon>Roseibium</taxon>
    </lineage>
</organism>
<name>A0A562SGS2_9HYPH</name>
<evidence type="ECO:0000313" key="3">
    <source>
        <dbReference type="Proteomes" id="UP000320593"/>
    </source>
</evidence>
<dbReference type="Proteomes" id="UP000320593">
    <property type="component" value="Unassembled WGS sequence"/>
</dbReference>
<keyword evidence="3" id="KW-1185">Reference proteome</keyword>
<evidence type="ECO:0000313" key="2">
    <source>
        <dbReference type="EMBL" id="TWI79880.1"/>
    </source>
</evidence>
<gene>
    <name evidence="2" type="ORF">JM93_04227</name>
</gene>
<proteinExistence type="predicted"/>
<protein>
    <submittedName>
        <fullName evidence="2">Uncharacterized protein</fullName>
    </submittedName>
</protein>
<keyword evidence="1" id="KW-1133">Transmembrane helix</keyword>
<dbReference type="EMBL" id="VLLF01000013">
    <property type="protein sequence ID" value="TWI79880.1"/>
    <property type="molecule type" value="Genomic_DNA"/>
</dbReference>
<comment type="caution">
    <text evidence="2">The sequence shown here is derived from an EMBL/GenBank/DDBJ whole genome shotgun (WGS) entry which is preliminary data.</text>
</comment>
<dbReference type="AlphaFoldDB" id="A0A562SGS2"/>
<evidence type="ECO:0000256" key="1">
    <source>
        <dbReference type="SAM" id="Phobius"/>
    </source>
</evidence>
<keyword evidence="1" id="KW-0472">Membrane</keyword>
<accession>A0A562SGS2</accession>
<keyword evidence="1" id="KW-0812">Transmembrane</keyword>
<feature type="transmembrane region" description="Helical" evidence="1">
    <location>
        <begin position="6"/>
        <end position="31"/>
    </location>
</feature>
<sequence>MTLTLAGAVLVPVTICGLAVRGFIILARYLLVWLRLSLGSSYDSQIMLSVLVVVLRHNPVARCLRISSKLLVLFRYMKSGPANFDVWTIRFIGPGERIRSFAAPSAHALVALISWSHPAVFS</sequence>
<reference evidence="2 3" key="1">
    <citation type="submission" date="2019-07" db="EMBL/GenBank/DDBJ databases">
        <title>Genomic Encyclopedia of Archaeal and Bacterial Type Strains, Phase II (KMG-II): from individual species to whole genera.</title>
        <authorList>
            <person name="Goeker M."/>
        </authorList>
    </citation>
    <scope>NUCLEOTIDE SEQUENCE [LARGE SCALE GENOMIC DNA]</scope>
    <source>
        <strain evidence="2 3">ATCC BAA-252</strain>
    </source>
</reference>